<dbReference type="SMART" id="SM00487">
    <property type="entry name" value="DEXDc"/>
    <property type="match status" value="1"/>
</dbReference>
<dbReference type="InterPro" id="IPR014001">
    <property type="entry name" value="Helicase_ATP-bd"/>
</dbReference>
<dbReference type="GO" id="GO:0005524">
    <property type="term" value="F:ATP binding"/>
    <property type="evidence" value="ECO:0007669"/>
    <property type="project" value="InterPro"/>
</dbReference>
<dbReference type="REBASE" id="333740">
    <property type="entry name" value="SliESORF1090P"/>
</dbReference>
<dbReference type="Gene3D" id="3.90.1570.30">
    <property type="match status" value="1"/>
</dbReference>
<dbReference type="PANTHER" id="PTHR47396">
    <property type="entry name" value="TYPE I RESTRICTION ENZYME ECOKI R PROTEIN"/>
    <property type="match status" value="1"/>
</dbReference>
<dbReference type="GO" id="GO:0016787">
    <property type="term" value="F:hydrolase activity"/>
    <property type="evidence" value="ECO:0007669"/>
    <property type="project" value="InterPro"/>
</dbReference>
<evidence type="ECO:0000313" key="3">
    <source>
        <dbReference type="Proteomes" id="UP000001625"/>
    </source>
</evidence>
<dbReference type="Gene3D" id="3.40.50.300">
    <property type="entry name" value="P-loop containing nucleotide triphosphate hydrolases"/>
    <property type="match status" value="2"/>
</dbReference>
<dbReference type="AlphaFoldDB" id="D5CQU3"/>
<reference evidence="2 3" key="1">
    <citation type="submission" date="2010-03" db="EMBL/GenBank/DDBJ databases">
        <title>Complete sequence of Sideroxydans lithotrophicus ES-1.</title>
        <authorList>
            <consortium name="US DOE Joint Genome Institute"/>
            <person name="Lucas S."/>
            <person name="Copeland A."/>
            <person name="Lapidus A."/>
            <person name="Cheng J.-F."/>
            <person name="Bruce D."/>
            <person name="Goodwin L."/>
            <person name="Pitluck S."/>
            <person name="Munk A.C."/>
            <person name="Detter J.C."/>
            <person name="Han C."/>
            <person name="Tapia R."/>
            <person name="Larimer F."/>
            <person name="Land M."/>
            <person name="Hauser L."/>
            <person name="Kyrpides N."/>
            <person name="Ivanova N."/>
            <person name="Emerson D."/>
            <person name="Woyke T."/>
        </authorList>
    </citation>
    <scope>NUCLEOTIDE SEQUENCE [LARGE SCALE GENOMIC DNA]</scope>
    <source>
        <strain evidence="2 3">ES-1</strain>
    </source>
</reference>
<dbReference type="GO" id="GO:0005829">
    <property type="term" value="C:cytosol"/>
    <property type="evidence" value="ECO:0007669"/>
    <property type="project" value="TreeGrafter"/>
</dbReference>
<dbReference type="EMBL" id="CP001965">
    <property type="protein sequence ID" value="ADE11329.1"/>
    <property type="molecule type" value="Genomic_DNA"/>
</dbReference>
<dbReference type="OrthoDB" id="9804086at2"/>
<dbReference type="eggNOG" id="COG4096">
    <property type="taxonomic scope" value="Bacteria"/>
</dbReference>
<dbReference type="KEGG" id="slt:Slit_1091"/>
<protein>
    <submittedName>
        <fullName evidence="2">Type III restriction protein res subunit</fullName>
    </submittedName>
</protein>
<dbReference type="STRING" id="580332.Slit_1091"/>
<name>D5CQU3_SIDLE</name>
<sequence length="847" mass="97254">MAAKEAKARIKLNKLLEEAGWRFFEDSHGKANIVLEPKVKLTKAQIDELGENFETVSNGFIDFLLLDEAGFPLVVLEAKAEDKNPLIGKEQARKYAKSQNCRFIILSNGNLHYFWDLEQGNPHIITRFPSPDSIKGHKKFQPNAQKLITELVGRDYIALTQMPGYASEAGWKNDLERPAFEEKNRLRFLRDYQKRAVHAIQDAVAEGQSRFLFEMATGTGKTLTAAAVIKLFLRTGNASRVLFLVDRLELEDQANKAFIAQLKNDFTSVIYKERRDEWRKAEIVVTTVQSLLFNDKYKRLFSPTDFDLVISDEAHRSIGGNARAVFEYFVGYKLGLTATPRDYLKKFDASKPTSRDPRELERRLLLDTYRTFGCETGQPTFRYSLLDGVRDDFLINPVVVDARTDITTQLLSDKGYAVAASNSEGQAAEETFFQKDFEKKFFSKATNQLFCETFLKNGLRDPISHEFGKSIVFAVSQNHAAKLVQILNDLANVIYPGKYQSDFAVQVTSLIPDAQQFTINFTNNNLLGSTNFLDSYKTSKARVCVTVGMMTTGYDCPDILNLALMRPVFIPSEFVQIKGRGTRKHNFLTELHDKVLKEQIGKQDKTQYKLFDFFAVCEYFEEKFNYDEVLKLPRPSEREDTPLPPPPEPIDQYEHQGTDALKLLAEQAIGTQGMKIDRMFFEGFENTVKADPVLQRQVDNEQWDQAIEYVTTQLFDKPSAFYNLDKLRRAAGVDRRLTLREILEKIFGLIPYFKNKDELLEDEFQKFLLDQPADALNKHADAIVALKYFFKAYTTDSRLRDIIENKRLTELNVNPAFSMADFKAVPKEWRDRIPEYVKDYVPLNQFM</sequence>
<dbReference type="Proteomes" id="UP000001625">
    <property type="component" value="Chromosome"/>
</dbReference>
<evidence type="ECO:0000313" key="2">
    <source>
        <dbReference type="EMBL" id="ADE11329.1"/>
    </source>
</evidence>
<dbReference type="InterPro" id="IPR027417">
    <property type="entry name" value="P-loop_NTPase"/>
</dbReference>
<keyword evidence="3" id="KW-1185">Reference proteome</keyword>
<dbReference type="InterPro" id="IPR050742">
    <property type="entry name" value="Helicase_Restrict-Modif_Enz"/>
</dbReference>
<dbReference type="SUPFAM" id="SSF52540">
    <property type="entry name" value="P-loop containing nucleoside triphosphate hydrolases"/>
    <property type="match status" value="2"/>
</dbReference>
<dbReference type="PROSITE" id="PS51192">
    <property type="entry name" value="HELICASE_ATP_BIND_1"/>
    <property type="match status" value="1"/>
</dbReference>
<dbReference type="CDD" id="cd18032">
    <property type="entry name" value="DEXHc_RE_I_III_res"/>
    <property type="match status" value="1"/>
</dbReference>
<dbReference type="PANTHER" id="PTHR47396:SF1">
    <property type="entry name" value="ATP-DEPENDENT HELICASE IRC3-RELATED"/>
    <property type="match status" value="1"/>
</dbReference>
<dbReference type="RefSeq" id="WP_013029227.1">
    <property type="nucleotide sequence ID" value="NC_013959.1"/>
</dbReference>
<dbReference type="HOGENOM" id="CLU_335786_0_0_4"/>
<organism evidence="2 3">
    <name type="scientific">Sideroxydans lithotrophicus (strain ES-1)</name>
    <dbReference type="NCBI Taxonomy" id="580332"/>
    <lineage>
        <taxon>Bacteria</taxon>
        <taxon>Pseudomonadati</taxon>
        <taxon>Pseudomonadota</taxon>
        <taxon>Betaproteobacteria</taxon>
        <taxon>Nitrosomonadales</taxon>
        <taxon>Gallionellaceae</taxon>
        <taxon>Sideroxydans</taxon>
    </lineage>
</organism>
<evidence type="ECO:0000259" key="1">
    <source>
        <dbReference type="PROSITE" id="PS51192"/>
    </source>
</evidence>
<dbReference type="GO" id="GO:0003677">
    <property type="term" value="F:DNA binding"/>
    <property type="evidence" value="ECO:0007669"/>
    <property type="project" value="InterPro"/>
</dbReference>
<dbReference type="Pfam" id="PF04851">
    <property type="entry name" value="ResIII"/>
    <property type="match status" value="1"/>
</dbReference>
<accession>D5CQU3</accession>
<gene>
    <name evidence="2" type="ordered locus">Slit_1091</name>
</gene>
<dbReference type="InterPro" id="IPR006935">
    <property type="entry name" value="Helicase/UvrB_N"/>
</dbReference>
<proteinExistence type="predicted"/>
<feature type="domain" description="Helicase ATP-binding" evidence="1">
    <location>
        <begin position="202"/>
        <end position="358"/>
    </location>
</feature>